<dbReference type="Gene3D" id="3.40.50.150">
    <property type="entry name" value="Vaccinia Virus protein VP39"/>
    <property type="match status" value="1"/>
</dbReference>
<dbReference type="SUPFAM" id="SSF53335">
    <property type="entry name" value="S-adenosyl-L-methionine-dependent methyltransferases"/>
    <property type="match status" value="1"/>
</dbReference>
<keyword evidence="1" id="KW-0808">Transferase</keyword>
<dbReference type="InterPro" id="IPR029063">
    <property type="entry name" value="SAM-dependent_MTases_sf"/>
</dbReference>
<evidence type="ECO:0000313" key="2">
    <source>
        <dbReference type="Proteomes" id="UP001500507"/>
    </source>
</evidence>
<protein>
    <submittedName>
        <fullName evidence="1">Class I SAM-dependent methyltransferase</fullName>
    </submittedName>
</protein>
<dbReference type="Proteomes" id="UP001500507">
    <property type="component" value="Unassembled WGS sequence"/>
</dbReference>
<evidence type="ECO:0000313" key="1">
    <source>
        <dbReference type="EMBL" id="GAA0871261.1"/>
    </source>
</evidence>
<proteinExistence type="predicted"/>
<dbReference type="Pfam" id="PF13578">
    <property type="entry name" value="Methyltransf_24"/>
    <property type="match status" value="1"/>
</dbReference>
<organism evidence="1 2">
    <name type="scientific">Gangjinia marincola</name>
    <dbReference type="NCBI Taxonomy" id="578463"/>
    <lineage>
        <taxon>Bacteria</taxon>
        <taxon>Pseudomonadati</taxon>
        <taxon>Bacteroidota</taxon>
        <taxon>Flavobacteriia</taxon>
        <taxon>Flavobacteriales</taxon>
        <taxon>Flavobacteriaceae</taxon>
        <taxon>Gangjinia</taxon>
    </lineage>
</organism>
<dbReference type="RefSeq" id="WP_343763185.1">
    <property type="nucleotide sequence ID" value="NZ_BAAAFG010000002.1"/>
</dbReference>
<keyword evidence="1" id="KW-0489">Methyltransferase</keyword>
<dbReference type="GO" id="GO:0008168">
    <property type="term" value="F:methyltransferase activity"/>
    <property type="evidence" value="ECO:0007669"/>
    <property type="project" value="UniProtKB-KW"/>
</dbReference>
<accession>A0ABN1MDT1</accession>
<dbReference type="GO" id="GO:0032259">
    <property type="term" value="P:methylation"/>
    <property type="evidence" value="ECO:0007669"/>
    <property type="project" value="UniProtKB-KW"/>
</dbReference>
<dbReference type="EMBL" id="BAAAFG010000002">
    <property type="protein sequence ID" value="GAA0871261.1"/>
    <property type="molecule type" value="Genomic_DNA"/>
</dbReference>
<reference evidence="1 2" key="1">
    <citation type="journal article" date="2019" name="Int. J. Syst. Evol. Microbiol.">
        <title>The Global Catalogue of Microorganisms (GCM) 10K type strain sequencing project: providing services to taxonomists for standard genome sequencing and annotation.</title>
        <authorList>
            <consortium name="The Broad Institute Genomics Platform"/>
            <consortium name="The Broad Institute Genome Sequencing Center for Infectious Disease"/>
            <person name="Wu L."/>
            <person name="Ma J."/>
        </authorList>
    </citation>
    <scope>NUCLEOTIDE SEQUENCE [LARGE SCALE GENOMIC DNA]</scope>
    <source>
        <strain evidence="1 2">JCM 16082</strain>
    </source>
</reference>
<gene>
    <name evidence="1" type="ORF">GCM10009117_04070</name>
</gene>
<sequence length="256" mass="29743">MWQRIRSYFRFLLNSTNQHGVHSPFVFQLVTKCFYDKTHYKAYDQLKKYRHVLLENNKIIFIKDYGAGSRTSSSVKRKVSALAKKVGTSSKRQQLLFRLAQYLNVHASLELGTSLGLATSALAQKKDNKITTIEGSMEVAHIAKNLFKNFGLSNIASKTGQFDQVLPSLLDRKYDLVFIDGHHQKESTLRYFEQLIPCAHNDTIFIFDDIYWSSGMEVAWKEIKQHPKVKVTIDTYHWGLVFFRAEQEKEHFTIRV</sequence>
<name>A0ABN1MDT1_9FLAO</name>
<keyword evidence="2" id="KW-1185">Reference proteome</keyword>
<comment type="caution">
    <text evidence="1">The sequence shown here is derived from an EMBL/GenBank/DDBJ whole genome shotgun (WGS) entry which is preliminary data.</text>
</comment>